<reference evidence="2" key="2">
    <citation type="submission" date="2020-09" db="EMBL/GenBank/DDBJ databases">
        <authorList>
            <person name="Sun Q."/>
            <person name="Ohkuma M."/>
        </authorList>
    </citation>
    <scope>NUCLEOTIDE SEQUENCE</scope>
    <source>
        <strain evidence="2">JCM 4784</strain>
    </source>
</reference>
<accession>A0A919DD70</accession>
<gene>
    <name evidence="2" type="ORF">GCM10018785_02390</name>
</gene>
<sequence>MLPAPVPTWVRFLPVYFIVPLGIAAILSGLVALRRMRNKEEADPFWARAGIAFGTVAVVLPLAVLVWALWALSQAYD</sequence>
<dbReference type="AlphaFoldDB" id="A0A919DD70"/>
<proteinExistence type="predicted"/>
<evidence type="ECO:0000313" key="3">
    <source>
        <dbReference type="Proteomes" id="UP000608024"/>
    </source>
</evidence>
<feature type="transmembrane region" description="Helical" evidence="1">
    <location>
        <begin position="12"/>
        <end position="33"/>
    </location>
</feature>
<keyword evidence="1" id="KW-0472">Membrane</keyword>
<dbReference type="Proteomes" id="UP000608024">
    <property type="component" value="Unassembled WGS sequence"/>
</dbReference>
<keyword evidence="1" id="KW-1133">Transmembrane helix</keyword>
<name>A0A919DD70_9ACTN</name>
<feature type="transmembrane region" description="Helical" evidence="1">
    <location>
        <begin position="45"/>
        <end position="70"/>
    </location>
</feature>
<organism evidence="2 3">
    <name type="scientific">Streptomyces longispororuber</name>
    <dbReference type="NCBI Taxonomy" id="68230"/>
    <lineage>
        <taxon>Bacteria</taxon>
        <taxon>Bacillati</taxon>
        <taxon>Actinomycetota</taxon>
        <taxon>Actinomycetes</taxon>
        <taxon>Kitasatosporales</taxon>
        <taxon>Streptomycetaceae</taxon>
        <taxon>Streptomyces</taxon>
    </lineage>
</organism>
<evidence type="ECO:0000313" key="2">
    <source>
        <dbReference type="EMBL" id="GHE36193.1"/>
    </source>
</evidence>
<protein>
    <submittedName>
        <fullName evidence="2">Uncharacterized protein</fullName>
    </submittedName>
</protein>
<keyword evidence="1" id="KW-0812">Transmembrane</keyword>
<dbReference type="EMBL" id="BNBT01000002">
    <property type="protein sequence ID" value="GHE36193.1"/>
    <property type="molecule type" value="Genomic_DNA"/>
</dbReference>
<keyword evidence="3" id="KW-1185">Reference proteome</keyword>
<evidence type="ECO:0000256" key="1">
    <source>
        <dbReference type="SAM" id="Phobius"/>
    </source>
</evidence>
<reference evidence="2" key="1">
    <citation type="journal article" date="2014" name="Int. J. Syst. Evol. Microbiol.">
        <title>Complete genome sequence of Corynebacterium casei LMG S-19264T (=DSM 44701T), isolated from a smear-ripened cheese.</title>
        <authorList>
            <consortium name="US DOE Joint Genome Institute (JGI-PGF)"/>
            <person name="Walter F."/>
            <person name="Albersmeier A."/>
            <person name="Kalinowski J."/>
            <person name="Ruckert C."/>
        </authorList>
    </citation>
    <scope>NUCLEOTIDE SEQUENCE</scope>
    <source>
        <strain evidence="2">JCM 4784</strain>
    </source>
</reference>
<comment type="caution">
    <text evidence="2">The sequence shown here is derived from an EMBL/GenBank/DDBJ whole genome shotgun (WGS) entry which is preliminary data.</text>
</comment>